<protein>
    <submittedName>
        <fullName evidence="2">Uncharacterized protein</fullName>
    </submittedName>
</protein>
<sequence>MAANFEEWSEFENLEEEEKEKEKKQSDGWIIIVDEATFHGLFPFEAQLEPIGLGQLHSLLCTVVRIAVYENALIISSRFVDEKAAHDIGWMIDDGSL</sequence>
<feature type="compositionally biased region" description="Acidic residues" evidence="1">
    <location>
        <begin position="7"/>
        <end position="19"/>
    </location>
</feature>
<evidence type="ECO:0000256" key="1">
    <source>
        <dbReference type="SAM" id="MobiDB-lite"/>
    </source>
</evidence>
<gene>
    <name evidence="2" type="ORF">OUZ56_013878</name>
</gene>
<comment type="caution">
    <text evidence="2">The sequence shown here is derived from an EMBL/GenBank/DDBJ whole genome shotgun (WGS) entry which is preliminary data.</text>
</comment>
<evidence type="ECO:0000313" key="3">
    <source>
        <dbReference type="Proteomes" id="UP001234178"/>
    </source>
</evidence>
<name>A0ABQ9Z770_9CRUS</name>
<dbReference type="Proteomes" id="UP001234178">
    <property type="component" value="Unassembled WGS sequence"/>
</dbReference>
<accession>A0ABQ9Z770</accession>
<keyword evidence="3" id="KW-1185">Reference proteome</keyword>
<feature type="region of interest" description="Disordered" evidence="1">
    <location>
        <begin position="1"/>
        <end position="25"/>
    </location>
</feature>
<evidence type="ECO:0000313" key="2">
    <source>
        <dbReference type="EMBL" id="KAK4008745.1"/>
    </source>
</evidence>
<proteinExistence type="predicted"/>
<organism evidence="2 3">
    <name type="scientific">Daphnia magna</name>
    <dbReference type="NCBI Taxonomy" id="35525"/>
    <lineage>
        <taxon>Eukaryota</taxon>
        <taxon>Metazoa</taxon>
        <taxon>Ecdysozoa</taxon>
        <taxon>Arthropoda</taxon>
        <taxon>Crustacea</taxon>
        <taxon>Branchiopoda</taxon>
        <taxon>Diplostraca</taxon>
        <taxon>Cladocera</taxon>
        <taxon>Anomopoda</taxon>
        <taxon>Daphniidae</taxon>
        <taxon>Daphnia</taxon>
    </lineage>
</organism>
<dbReference type="EMBL" id="JAOYFB010000002">
    <property type="protein sequence ID" value="KAK4008745.1"/>
    <property type="molecule type" value="Genomic_DNA"/>
</dbReference>
<reference evidence="2 3" key="1">
    <citation type="journal article" date="2023" name="Nucleic Acids Res.">
        <title>The hologenome of Daphnia magna reveals possible DNA methylation and microbiome-mediated evolution of the host genome.</title>
        <authorList>
            <person name="Chaturvedi A."/>
            <person name="Li X."/>
            <person name="Dhandapani V."/>
            <person name="Marshall H."/>
            <person name="Kissane S."/>
            <person name="Cuenca-Cambronero M."/>
            <person name="Asole G."/>
            <person name="Calvet F."/>
            <person name="Ruiz-Romero M."/>
            <person name="Marangio P."/>
            <person name="Guigo R."/>
            <person name="Rago D."/>
            <person name="Mirbahai L."/>
            <person name="Eastwood N."/>
            <person name="Colbourne J.K."/>
            <person name="Zhou J."/>
            <person name="Mallon E."/>
            <person name="Orsini L."/>
        </authorList>
    </citation>
    <scope>NUCLEOTIDE SEQUENCE [LARGE SCALE GENOMIC DNA]</scope>
    <source>
        <strain evidence="2">LRV0_1</strain>
    </source>
</reference>